<dbReference type="Pfam" id="PF14810">
    <property type="entry name" value="TGT_C2"/>
    <property type="match status" value="1"/>
</dbReference>
<protein>
    <submittedName>
        <fullName evidence="5">Archaeosine synthase</fullName>
        <ecNumber evidence="5">2.6.1.97</ecNumber>
    </submittedName>
</protein>
<dbReference type="EMBL" id="MT631503">
    <property type="protein sequence ID" value="QNO52187.1"/>
    <property type="molecule type" value="Genomic_DNA"/>
</dbReference>
<dbReference type="SUPFAM" id="SSF88802">
    <property type="entry name" value="Pre-PUA domain"/>
    <property type="match status" value="1"/>
</dbReference>
<dbReference type="CDD" id="cd21149">
    <property type="entry name" value="PUA_archaeosine_TGT"/>
    <property type="match status" value="1"/>
</dbReference>
<dbReference type="SUPFAM" id="SSF52141">
    <property type="entry name" value="Uracil-DNA glycosylase-like"/>
    <property type="match status" value="1"/>
</dbReference>
<dbReference type="PANTHER" id="PTHR46499:SF2">
    <property type="entry name" value="ARCHAEOSINE SYNTHASE"/>
    <property type="match status" value="1"/>
</dbReference>
<dbReference type="NCBIfam" id="NF040592">
    <property type="entry name" value="tRNA_mod_ArcS"/>
    <property type="match status" value="1"/>
</dbReference>
<keyword evidence="5" id="KW-0808">Transferase</keyword>
<gene>
    <name evidence="5" type="primary">arcS</name>
    <name evidence="5" type="ORF">LFOEMHHC_00013</name>
</gene>
<dbReference type="InterPro" id="IPR036511">
    <property type="entry name" value="TGT-like_sf"/>
</dbReference>
<comment type="similarity">
    <text evidence="2">Belongs to the archaeosine synthase type 1 family.</text>
</comment>
<dbReference type="InterPro" id="IPR038250">
    <property type="entry name" value="TGT_C2_sf"/>
</dbReference>
<feature type="domain" description="PUA" evidence="4">
    <location>
        <begin position="525"/>
        <end position="592"/>
    </location>
</feature>
<dbReference type="NCBIfam" id="TIGR00451">
    <property type="entry name" value="unchar_dom_2"/>
    <property type="match status" value="1"/>
</dbReference>
<reference evidence="5" key="1">
    <citation type="submission" date="2020-06" db="EMBL/GenBank/DDBJ databases">
        <title>Unique genomic features of the anaerobic methanotrophic archaea.</title>
        <authorList>
            <person name="Chadwick G.L."/>
            <person name="Skennerton C.T."/>
            <person name="Laso-Perez R."/>
            <person name="Leu A.O."/>
            <person name="Speth D.R."/>
            <person name="Yu H."/>
            <person name="Morgan-Lang C."/>
            <person name="Hatzenpichler R."/>
            <person name="Goudeau D."/>
            <person name="Malmstrom R."/>
            <person name="Brazelton W.J."/>
            <person name="Woyke T."/>
            <person name="Hallam S.J."/>
            <person name="Tyson G.W."/>
            <person name="Wegener G."/>
            <person name="Boetius A."/>
            <person name="Orphan V."/>
        </authorList>
    </citation>
    <scope>NUCLEOTIDE SEQUENCE</scope>
</reference>
<evidence type="ECO:0000256" key="2">
    <source>
        <dbReference type="ARBA" id="ARBA00008906"/>
    </source>
</evidence>
<dbReference type="AlphaFoldDB" id="A0A7G9YW03"/>
<dbReference type="UniPathway" id="UPA00393"/>
<evidence type="ECO:0000313" key="5">
    <source>
        <dbReference type="EMBL" id="QNO52187.1"/>
    </source>
</evidence>
<accession>A0A7G9YW03</accession>
<organism evidence="5">
    <name type="scientific">Candidatus Methanophagaceae archaeon ANME-1 ERB6</name>
    <dbReference type="NCBI Taxonomy" id="2759912"/>
    <lineage>
        <taxon>Archaea</taxon>
        <taxon>Methanobacteriati</taxon>
        <taxon>Methanobacteriota</taxon>
        <taxon>Stenosarchaea group</taxon>
        <taxon>Methanomicrobia</taxon>
        <taxon>Candidatus Methanophagales</taxon>
        <taxon>Candidatus Methanophagaceae</taxon>
    </lineage>
</organism>
<dbReference type="PROSITE" id="PS50890">
    <property type="entry name" value="PUA"/>
    <property type="match status" value="1"/>
</dbReference>
<evidence type="ECO:0000256" key="1">
    <source>
        <dbReference type="ARBA" id="ARBA00005030"/>
    </source>
</evidence>
<dbReference type="Gene3D" id="2.30.130.10">
    <property type="entry name" value="PUA domain"/>
    <property type="match status" value="1"/>
</dbReference>
<dbReference type="InterPro" id="IPR036974">
    <property type="entry name" value="PUA_sf"/>
</dbReference>
<keyword evidence="5" id="KW-0032">Aminotransferase</keyword>
<dbReference type="InterPro" id="IPR053418">
    <property type="entry name" value="Archaeosine_synthase_1"/>
</dbReference>
<dbReference type="InterPro" id="IPR002478">
    <property type="entry name" value="PUA"/>
</dbReference>
<dbReference type="InterPro" id="IPR004521">
    <property type="entry name" value="Uncharacterised_CHP00451"/>
</dbReference>
<keyword evidence="3" id="KW-0819">tRNA processing</keyword>
<dbReference type="Pfam" id="PF01702">
    <property type="entry name" value="TGT"/>
    <property type="match status" value="1"/>
</dbReference>
<dbReference type="GO" id="GO:0005737">
    <property type="term" value="C:cytoplasm"/>
    <property type="evidence" value="ECO:0007669"/>
    <property type="project" value="TreeGrafter"/>
</dbReference>
<dbReference type="SUPFAM" id="SSF51713">
    <property type="entry name" value="tRNA-guanine transglycosylase"/>
    <property type="match status" value="1"/>
</dbReference>
<dbReference type="GO" id="GO:0003723">
    <property type="term" value="F:RNA binding"/>
    <property type="evidence" value="ECO:0007669"/>
    <property type="project" value="InterPro"/>
</dbReference>
<dbReference type="InterPro" id="IPR015947">
    <property type="entry name" value="PUA-like_sf"/>
</dbReference>
<dbReference type="Gene3D" id="3.40.50.10630">
    <property type="entry name" value="Uracil-DNA glycosylase-like"/>
    <property type="match status" value="1"/>
</dbReference>
<dbReference type="Pfam" id="PF01472">
    <property type="entry name" value="PUA"/>
    <property type="match status" value="1"/>
</dbReference>
<dbReference type="EC" id="2.6.1.97" evidence="5"/>
<sequence>MTKFYEVKRRDGAARAGKLSVEENHVQTPLMLRVDTLSKKKRELEVFNVENQNLDDLSSEEAWNAPRGAVILPEVHPLFTEPPSAPLFVDFFVLSFASAMLNSPRDFARRIIDARNVIPPDSALWVPAIATAENAALMFYMGVDVIDDTNAVIKGCQGIYLMEDGEVRLNELDELPCNCRVCASLSVDALKQKNNKERASLLAKHNTLVLDKEVKKARACIRAGNLREYVEMRVRSSPFLTAMLRILDREEEAYFERRTPVARNRCMMANTMESLKRTEVKRFASRVLERYEPPARKILLILPCSARKPYSTSPSHTRFIDAIAGYRGQIHELILTSPLGVVPRELEAVYPAAFYDIPVTGYWDAEEREWVSLCLHAYLERKMKNYDVVVAHLSGAYSEICTSVAEDSGIEIAYTCEEDEGTTSKEALNRLKEQVAGLCDDKQRLSGFRMKMSMIKAMADFQFGLGAGRQLLGEEEGERPKINGKFPSYKLSSKGDVLARIVPAYGLLTLTVKGARRIENLLSSYTLQIGDFVPRGSILAPGVVNAGEQIRVNDEVVFCGEKAFGVGRAKMSGWEMVESRKGMAVQVRGVEEKV</sequence>
<dbReference type="GO" id="GO:0008483">
    <property type="term" value="F:transaminase activity"/>
    <property type="evidence" value="ECO:0007669"/>
    <property type="project" value="UniProtKB-KW"/>
</dbReference>
<dbReference type="GO" id="GO:0002099">
    <property type="term" value="P:tRNA wobble guanine modification"/>
    <property type="evidence" value="ECO:0007669"/>
    <property type="project" value="TreeGrafter"/>
</dbReference>
<name>A0A7G9YW03_9EURY</name>
<dbReference type="SUPFAM" id="SSF88697">
    <property type="entry name" value="PUA domain-like"/>
    <property type="match status" value="1"/>
</dbReference>
<dbReference type="Gene3D" id="3.10.450.90">
    <property type="entry name" value="ArcTGT, C2 domain"/>
    <property type="match status" value="1"/>
</dbReference>
<evidence type="ECO:0000259" key="4">
    <source>
        <dbReference type="SMART" id="SM00359"/>
    </source>
</evidence>
<dbReference type="InterPro" id="IPR050076">
    <property type="entry name" value="ArchSynthase1/Queuine_TRR"/>
</dbReference>
<dbReference type="Pfam" id="PF17884">
    <property type="entry name" value="DUF5591"/>
    <property type="match status" value="1"/>
</dbReference>
<dbReference type="PANTHER" id="PTHR46499">
    <property type="entry name" value="QUEUINE TRNA-RIBOSYLTRANSFERASE"/>
    <property type="match status" value="1"/>
</dbReference>
<evidence type="ECO:0000256" key="3">
    <source>
        <dbReference type="ARBA" id="ARBA00022694"/>
    </source>
</evidence>
<dbReference type="SMART" id="SM00359">
    <property type="entry name" value="PUA"/>
    <property type="match status" value="1"/>
</dbReference>
<dbReference type="InterPro" id="IPR040777">
    <property type="entry name" value="DUF5591"/>
</dbReference>
<dbReference type="InterPro" id="IPR029402">
    <property type="entry name" value="TGT_C2"/>
</dbReference>
<comment type="pathway">
    <text evidence="1">tRNA modification; archaeosine-tRNA biosynthesis.</text>
</comment>
<dbReference type="InterPro" id="IPR036895">
    <property type="entry name" value="Uracil-DNA_glycosylase-like_sf"/>
</dbReference>
<dbReference type="GO" id="GO:0002948">
    <property type="term" value="F:archaeosine synthase activity"/>
    <property type="evidence" value="ECO:0007669"/>
    <property type="project" value="UniProtKB-EC"/>
</dbReference>
<proteinExistence type="inferred from homology"/>
<dbReference type="InterPro" id="IPR002616">
    <property type="entry name" value="tRNA_ribo_trans-like"/>
</dbReference>
<dbReference type="Gene3D" id="3.20.20.105">
    <property type="entry name" value="Queuine tRNA-ribosyltransferase-like"/>
    <property type="match status" value="1"/>
</dbReference>